<dbReference type="AlphaFoldDB" id="A0A4Y2MU20"/>
<sequence length="99" mass="11199">MHFMVVTNSFHSSAIGLGSASSQSSLCCHNRCRRTFALVNTGPRKPRGSYSLAITLSTSRLVYDGLIEMDTLNTKRSWNGFQRLHRQVSVNRERMFDVC</sequence>
<protein>
    <submittedName>
        <fullName evidence="1">Uncharacterized protein</fullName>
    </submittedName>
</protein>
<keyword evidence="2" id="KW-1185">Reference proteome</keyword>
<evidence type="ECO:0000313" key="2">
    <source>
        <dbReference type="Proteomes" id="UP000499080"/>
    </source>
</evidence>
<comment type="caution">
    <text evidence="1">The sequence shown here is derived from an EMBL/GenBank/DDBJ whole genome shotgun (WGS) entry which is preliminary data.</text>
</comment>
<proteinExistence type="predicted"/>
<organism evidence="1 2">
    <name type="scientific">Araneus ventricosus</name>
    <name type="common">Orbweaver spider</name>
    <name type="synonym">Epeira ventricosa</name>
    <dbReference type="NCBI Taxonomy" id="182803"/>
    <lineage>
        <taxon>Eukaryota</taxon>
        <taxon>Metazoa</taxon>
        <taxon>Ecdysozoa</taxon>
        <taxon>Arthropoda</taxon>
        <taxon>Chelicerata</taxon>
        <taxon>Arachnida</taxon>
        <taxon>Araneae</taxon>
        <taxon>Araneomorphae</taxon>
        <taxon>Entelegynae</taxon>
        <taxon>Araneoidea</taxon>
        <taxon>Araneidae</taxon>
        <taxon>Araneus</taxon>
    </lineage>
</organism>
<evidence type="ECO:0000313" key="1">
    <source>
        <dbReference type="EMBL" id="GBN29834.1"/>
    </source>
</evidence>
<name>A0A4Y2MU20_ARAVE</name>
<dbReference type="Proteomes" id="UP000499080">
    <property type="component" value="Unassembled WGS sequence"/>
</dbReference>
<accession>A0A4Y2MU20</accession>
<dbReference type="OrthoDB" id="10524220at2759"/>
<dbReference type="EMBL" id="BGPR01007828">
    <property type="protein sequence ID" value="GBN29834.1"/>
    <property type="molecule type" value="Genomic_DNA"/>
</dbReference>
<reference evidence="1 2" key="1">
    <citation type="journal article" date="2019" name="Sci. Rep.">
        <title>Orb-weaving spider Araneus ventricosus genome elucidates the spidroin gene catalogue.</title>
        <authorList>
            <person name="Kono N."/>
            <person name="Nakamura H."/>
            <person name="Ohtoshi R."/>
            <person name="Moran D.A.P."/>
            <person name="Shinohara A."/>
            <person name="Yoshida Y."/>
            <person name="Fujiwara M."/>
            <person name="Mori M."/>
            <person name="Tomita M."/>
            <person name="Arakawa K."/>
        </authorList>
    </citation>
    <scope>NUCLEOTIDE SEQUENCE [LARGE SCALE GENOMIC DNA]</scope>
</reference>
<gene>
    <name evidence="1" type="ORF">AVEN_13764_1</name>
</gene>